<dbReference type="KEGG" id="luo:HHL09_18095"/>
<keyword evidence="3" id="KW-1185">Reference proteome</keyword>
<dbReference type="RefSeq" id="WP_169456032.1">
    <property type="nucleotide sequence ID" value="NZ_CP051774.1"/>
</dbReference>
<dbReference type="Proteomes" id="UP000501812">
    <property type="component" value="Chromosome"/>
</dbReference>
<evidence type="ECO:0000256" key="1">
    <source>
        <dbReference type="SAM" id="MobiDB-lite"/>
    </source>
</evidence>
<accession>A0A858RJZ6</accession>
<organism evidence="2 3">
    <name type="scientific">Luteolibacter luteus</name>
    <dbReference type="NCBI Taxonomy" id="2728835"/>
    <lineage>
        <taxon>Bacteria</taxon>
        <taxon>Pseudomonadati</taxon>
        <taxon>Verrucomicrobiota</taxon>
        <taxon>Verrucomicrobiia</taxon>
        <taxon>Verrucomicrobiales</taxon>
        <taxon>Verrucomicrobiaceae</taxon>
        <taxon>Luteolibacter</taxon>
    </lineage>
</organism>
<reference evidence="2 3" key="1">
    <citation type="submission" date="2020-04" db="EMBL/GenBank/DDBJ databases">
        <title>Luteolibacter sp. G-1-1-1 isolated from soil.</title>
        <authorList>
            <person name="Dahal R.H."/>
        </authorList>
    </citation>
    <scope>NUCLEOTIDE SEQUENCE [LARGE SCALE GENOMIC DNA]</scope>
    <source>
        <strain evidence="2 3">G-1-1-1</strain>
    </source>
</reference>
<name>A0A858RJZ6_9BACT</name>
<evidence type="ECO:0000313" key="3">
    <source>
        <dbReference type="Proteomes" id="UP000501812"/>
    </source>
</evidence>
<feature type="region of interest" description="Disordered" evidence="1">
    <location>
        <begin position="1"/>
        <end position="20"/>
    </location>
</feature>
<proteinExistence type="predicted"/>
<dbReference type="AlphaFoldDB" id="A0A858RJZ6"/>
<evidence type="ECO:0000313" key="2">
    <source>
        <dbReference type="EMBL" id="QJE97606.1"/>
    </source>
</evidence>
<feature type="compositionally biased region" description="Polar residues" evidence="1">
    <location>
        <begin position="1"/>
        <end position="10"/>
    </location>
</feature>
<dbReference type="EMBL" id="CP051774">
    <property type="protein sequence ID" value="QJE97606.1"/>
    <property type="molecule type" value="Genomic_DNA"/>
</dbReference>
<sequence length="608" mass="68056">MRLFHQASSEGSEDPFADPTAPEKIQVVHGFNLVELKNPESFHDMELLRDVISDPESLVPFPPEQDTKGGLRDFGNPEVLSWDSGGQSVYALFSYQRGEIAFVSDTASLIYGVSKPAYKKLTKTLFHTALDSPPIPEKAATLEEAKPSLQLLGATKKIYLHEGLPKEGTAAFDDAVRDGTARELGRFYFYQPYRDPGIDEKESATLKELLLDGDTLHPWEGEKECEGFHPDYAVRWGNDENPAVLQICLGCGEAILLQSNKELRYDLGLKAQEDFKKLLPVVNRGLNRTLREIWAAVDMEREKTVPGYKKLVDKATPVSASSRWRESLREGAAIKIHEGVPRMMSSWAFDEEMKRHDVTTIAGHGFYAPAINAKKADALREVIADAKTYEKFVSEKECGGFHPDFGVSWKSGDELVHALFCYGCGEAIFTNGKITVRHDLDFEAIRQLYPLFGAYASKRPAPFTPDDPEEILSFQKALKNGAEITVMAGLPREDDPSHGEESKRGDVRKIANEWFYQPGSPAANPDELRRILTDESLTNSFAGKKGGSYFHGDYAVSWMENGERVDLIICLDPPELIFSRGNQELYYGLSMSFEDDLKKALEPHRKTK</sequence>
<protein>
    <submittedName>
        <fullName evidence="2">Uncharacterized protein</fullName>
    </submittedName>
</protein>
<gene>
    <name evidence="2" type="ORF">HHL09_18095</name>
</gene>